<comment type="caution">
    <text evidence="1">The sequence shown here is derived from an EMBL/GenBank/DDBJ whole genome shotgun (WGS) entry which is preliminary data.</text>
</comment>
<proteinExistence type="predicted"/>
<feature type="non-terminal residue" evidence="1">
    <location>
        <position position="1"/>
    </location>
</feature>
<sequence length="113" mass="12324">SIDAEPIFAATCAYYPDDTAPNACGCGGPTPPIEPETADKYPLATAIDPATRPHCPVGYTLRIRTLKNQKLLDYTDPSKVFIRCRAGYWIYSGPPAVTSFNSYEISEAACFRV</sequence>
<protein>
    <submittedName>
        <fullName evidence="1">Uncharacterized protein</fullName>
    </submittedName>
</protein>
<organism evidence="1 2">
    <name type="scientific">Pristionchus entomophagus</name>
    <dbReference type="NCBI Taxonomy" id="358040"/>
    <lineage>
        <taxon>Eukaryota</taxon>
        <taxon>Metazoa</taxon>
        <taxon>Ecdysozoa</taxon>
        <taxon>Nematoda</taxon>
        <taxon>Chromadorea</taxon>
        <taxon>Rhabditida</taxon>
        <taxon>Rhabditina</taxon>
        <taxon>Diplogasteromorpha</taxon>
        <taxon>Diplogasteroidea</taxon>
        <taxon>Neodiplogasteridae</taxon>
        <taxon>Pristionchus</taxon>
    </lineage>
</organism>
<reference evidence="1" key="1">
    <citation type="submission" date="2023-10" db="EMBL/GenBank/DDBJ databases">
        <title>Genome assembly of Pristionchus species.</title>
        <authorList>
            <person name="Yoshida K."/>
            <person name="Sommer R.J."/>
        </authorList>
    </citation>
    <scope>NUCLEOTIDE SEQUENCE</scope>
    <source>
        <strain evidence="1">RS0144</strain>
    </source>
</reference>
<keyword evidence="2" id="KW-1185">Reference proteome</keyword>
<dbReference type="EMBL" id="BTSX01000004">
    <property type="protein sequence ID" value="GMS92169.1"/>
    <property type="molecule type" value="Genomic_DNA"/>
</dbReference>
<dbReference type="AlphaFoldDB" id="A0AAV5TFK1"/>
<accession>A0AAV5TFK1</accession>
<dbReference type="Proteomes" id="UP001432027">
    <property type="component" value="Unassembled WGS sequence"/>
</dbReference>
<name>A0AAV5TFK1_9BILA</name>
<evidence type="ECO:0000313" key="2">
    <source>
        <dbReference type="Proteomes" id="UP001432027"/>
    </source>
</evidence>
<evidence type="ECO:0000313" key="1">
    <source>
        <dbReference type="EMBL" id="GMS92169.1"/>
    </source>
</evidence>
<gene>
    <name evidence="1" type="ORF">PENTCL1PPCAC_14344</name>
</gene>